<name>A0A8J3I7W9_9CHLR</name>
<protein>
    <submittedName>
        <fullName evidence="1">Uncharacterized protein</fullName>
    </submittedName>
</protein>
<comment type="caution">
    <text evidence="1">The sequence shown here is derived from an EMBL/GenBank/DDBJ whole genome shotgun (WGS) entry which is preliminary data.</text>
</comment>
<proteinExistence type="predicted"/>
<gene>
    <name evidence="1" type="ORF">KSX_93270</name>
</gene>
<evidence type="ECO:0000313" key="2">
    <source>
        <dbReference type="Proteomes" id="UP000612362"/>
    </source>
</evidence>
<organism evidence="1 2">
    <name type="scientific">Ktedonospora formicarum</name>
    <dbReference type="NCBI Taxonomy" id="2778364"/>
    <lineage>
        <taxon>Bacteria</taxon>
        <taxon>Bacillati</taxon>
        <taxon>Chloroflexota</taxon>
        <taxon>Ktedonobacteria</taxon>
        <taxon>Ktedonobacterales</taxon>
        <taxon>Ktedonobacteraceae</taxon>
        <taxon>Ktedonospora</taxon>
    </lineage>
</organism>
<reference evidence="1" key="1">
    <citation type="submission" date="2020-10" db="EMBL/GenBank/DDBJ databases">
        <title>Taxonomic study of unclassified bacteria belonging to the class Ktedonobacteria.</title>
        <authorList>
            <person name="Yabe S."/>
            <person name="Wang C.M."/>
            <person name="Zheng Y."/>
            <person name="Sakai Y."/>
            <person name="Cavaletti L."/>
            <person name="Monciardini P."/>
            <person name="Donadio S."/>
        </authorList>
    </citation>
    <scope>NUCLEOTIDE SEQUENCE</scope>
    <source>
        <strain evidence="1">SOSP1-1</strain>
    </source>
</reference>
<keyword evidence="2" id="KW-1185">Reference proteome</keyword>
<dbReference type="EMBL" id="BNJF01000011">
    <property type="protein sequence ID" value="GHO51164.1"/>
    <property type="molecule type" value="Genomic_DNA"/>
</dbReference>
<dbReference type="Proteomes" id="UP000612362">
    <property type="component" value="Unassembled WGS sequence"/>
</dbReference>
<accession>A0A8J3I7W9</accession>
<dbReference type="AlphaFoldDB" id="A0A8J3I7W9"/>
<evidence type="ECO:0000313" key="1">
    <source>
        <dbReference type="EMBL" id="GHO51164.1"/>
    </source>
</evidence>
<dbReference type="RefSeq" id="WP_220200115.1">
    <property type="nucleotide sequence ID" value="NZ_BNJF01000011.1"/>
</dbReference>
<sequence length="311" mass="35946">MGYDRTFRGFFGLDKALQPEQSAYLRRFTEMRHVPRNEELLRGIPDPLRALVGLPLGEGGMYFTGMIDEDLDAQLRTAEDSERWRAEEEGLWRMEAINFPSSRCQWVPKFHGTAIGWDGEEKFYGAVGWLRFLIEHFLRPWGYYLSGSVQYEGEQGEHGRIVVEQDEVVAVEERDSLLPREPSEGTEPDPHIYWMTVGAVSEQARQALVEADGQVIDVHASPPVVLVGLPYDVNYYFRHRYDDLAIWRTEGIQVRSKGLRFEYGDLWNEPDERGLDPSWRGCVRDTLMLPEEYHMPVVKGLPTDDETFPPF</sequence>